<dbReference type="AlphaFoldDB" id="X8DDF4"/>
<feature type="region of interest" description="Disordered" evidence="1">
    <location>
        <begin position="1"/>
        <end position="95"/>
    </location>
</feature>
<proteinExistence type="predicted"/>
<sequence>MHPFHGARLIEVEQPKDQPRGSGVVSSPTKSQWPRSMNASIASSVISRADSRNRSAEAGERLSVASRSSNVSVGRFDRQDGNGIGLGGTPWTARS</sequence>
<feature type="compositionally biased region" description="Basic and acidic residues" evidence="1">
    <location>
        <begin position="49"/>
        <end position="60"/>
    </location>
</feature>
<reference evidence="2" key="1">
    <citation type="submission" date="2014-01" db="EMBL/GenBank/DDBJ databases">
        <authorList>
            <person name="Brown-Elliot B."/>
            <person name="Wallace R."/>
            <person name="Lenaerts A."/>
            <person name="Ordway D."/>
            <person name="DeGroote M.A."/>
            <person name="Parker T."/>
            <person name="Sizemore C."/>
            <person name="Tallon L.J."/>
            <person name="Sadzewicz L.K."/>
            <person name="Sengamalay N."/>
            <person name="Fraser C.M."/>
            <person name="Hine E."/>
            <person name="Shefchek K.A."/>
            <person name="Das S.P."/>
            <person name="Tettelin H."/>
        </authorList>
    </citation>
    <scope>NUCLEOTIDE SEQUENCE [LARGE SCALE GENOMIC DNA]</scope>
    <source>
        <strain evidence="2">4042</strain>
    </source>
</reference>
<name>X8DDF4_MYCXE</name>
<evidence type="ECO:0000256" key="1">
    <source>
        <dbReference type="SAM" id="MobiDB-lite"/>
    </source>
</evidence>
<protein>
    <submittedName>
        <fullName evidence="2">Uncharacterized protein</fullName>
    </submittedName>
</protein>
<accession>X8DDF4</accession>
<feature type="compositionally biased region" description="Polar residues" evidence="1">
    <location>
        <begin position="24"/>
        <end position="46"/>
    </location>
</feature>
<gene>
    <name evidence="2" type="ORF">I553_3924</name>
</gene>
<organism evidence="2">
    <name type="scientific">Mycobacterium xenopi 4042</name>
    <dbReference type="NCBI Taxonomy" id="1299334"/>
    <lineage>
        <taxon>Bacteria</taxon>
        <taxon>Bacillati</taxon>
        <taxon>Actinomycetota</taxon>
        <taxon>Actinomycetes</taxon>
        <taxon>Mycobacteriales</taxon>
        <taxon>Mycobacteriaceae</taxon>
        <taxon>Mycobacterium</taxon>
    </lineage>
</organism>
<feature type="compositionally biased region" description="Basic and acidic residues" evidence="1">
    <location>
        <begin position="8"/>
        <end position="19"/>
    </location>
</feature>
<evidence type="ECO:0000313" key="2">
    <source>
        <dbReference type="EMBL" id="EUA66106.1"/>
    </source>
</evidence>
<comment type="caution">
    <text evidence="2">The sequence shown here is derived from an EMBL/GenBank/DDBJ whole genome shotgun (WGS) entry which is preliminary data.</text>
</comment>
<dbReference type="EMBL" id="JAOB01000018">
    <property type="protein sequence ID" value="EUA66106.1"/>
    <property type="molecule type" value="Genomic_DNA"/>
</dbReference>